<evidence type="ECO:0000313" key="1">
    <source>
        <dbReference type="EMBL" id="KJA12540.1"/>
    </source>
</evidence>
<reference evidence="2" key="1">
    <citation type="submission" date="2014-04" db="EMBL/GenBank/DDBJ databases">
        <title>Evolutionary Origins and Diversification of the Mycorrhizal Mutualists.</title>
        <authorList>
            <consortium name="DOE Joint Genome Institute"/>
            <consortium name="Mycorrhizal Genomics Consortium"/>
            <person name="Kohler A."/>
            <person name="Kuo A."/>
            <person name="Nagy L.G."/>
            <person name="Floudas D."/>
            <person name="Copeland A."/>
            <person name="Barry K.W."/>
            <person name="Cichocki N."/>
            <person name="Veneault-Fourrey C."/>
            <person name="LaButti K."/>
            <person name="Lindquist E.A."/>
            <person name="Lipzen A."/>
            <person name="Lundell T."/>
            <person name="Morin E."/>
            <person name="Murat C."/>
            <person name="Riley R."/>
            <person name="Ohm R."/>
            <person name="Sun H."/>
            <person name="Tunlid A."/>
            <person name="Henrissat B."/>
            <person name="Grigoriev I.V."/>
            <person name="Hibbett D.S."/>
            <person name="Martin F."/>
        </authorList>
    </citation>
    <scope>NUCLEOTIDE SEQUENCE [LARGE SCALE GENOMIC DNA]</scope>
    <source>
        <strain evidence="2">FD-334 SS-4</strain>
    </source>
</reference>
<dbReference type="EMBL" id="KN818169">
    <property type="protein sequence ID" value="KJA12540.1"/>
    <property type="molecule type" value="Genomic_DNA"/>
</dbReference>
<name>A0A0D2NVE6_HYPSF</name>
<organism evidence="1 2">
    <name type="scientific">Hypholoma sublateritium (strain FD-334 SS-4)</name>
    <dbReference type="NCBI Taxonomy" id="945553"/>
    <lineage>
        <taxon>Eukaryota</taxon>
        <taxon>Fungi</taxon>
        <taxon>Dikarya</taxon>
        <taxon>Basidiomycota</taxon>
        <taxon>Agaricomycotina</taxon>
        <taxon>Agaricomycetes</taxon>
        <taxon>Agaricomycetidae</taxon>
        <taxon>Agaricales</taxon>
        <taxon>Agaricineae</taxon>
        <taxon>Strophariaceae</taxon>
        <taxon>Hypholoma</taxon>
    </lineage>
</organism>
<gene>
    <name evidence="1" type="ORF">HYPSUDRAFT_210413</name>
</gene>
<proteinExistence type="predicted"/>
<evidence type="ECO:0000313" key="2">
    <source>
        <dbReference type="Proteomes" id="UP000054270"/>
    </source>
</evidence>
<dbReference type="AlphaFoldDB" id="A0A0D2NVE6"/>
<sequence length="199" mass="22546">MLSPARALPYASTSSHPHSFLPPYTRFTSASGSKNIIRRFQIRHRVRASPARGPTHFARLAHGLSCPLVLVHGRDSLHCSHADVTRARPSRLTRVLFVVPSVHEHKRSCYVLTRALVVPLSVRGPLMSHAIKFTSARIYPLCLLFLPTHAHPDWLAHEVPQSVMNMFRKKHRQLRSQARALQWPDLTSSRSHISTSRAR</sequence>
<dbReference type="Proteomes" id="UP000054270">
    <property type="component" value="Unassembled WGS sequence"/>
</dbReference>
<protein>
    <submittedName>
        <fullName evidence="1">Uncharacterized protein</fullName>
    </submittedName>
</protein>
<keyword evidence="2" id="KW-1185">Reference proteome</keyword>
<accession>A0A0D2NVE6</accession>